<accession>A0ABP6VKT2</accession>
<evidence type="ECO:0000256" key="2">
    <source>
        <dbReference type="ARBA" id="ARBA00023172"/>
    </source>
</evidence>
<sequence length="264" mass="30138">MGDSTRLWWRFWRILGTRGYAIYGRWQKAEKLLDPEDVAAGYIARFRRSPLAKIVRSREPAHPAIVSVETFTAVQLEKRKRRIGGVAGWSSRSRQRISTKRTYELRGRIRCGICDRKMEGAARRQEVKYYRCNARTLVPESATALAHPPQIYLREDLVTPAIYRWIGELFGPLNRQVTIDLLLAADDSSARRDERVAQLRDRVVAADVVMGRLQRALAAGWDPAALREQYNAAVAEKWVAETGITRMAHETWRSSRGRATSKGS</sequence>
<dbReference type="InterPro" id="IPR050639">
    <property type="entry name" value="SSR_resolvase"/>
</dbReference>
<protein>
    <recommendedName>
        <fullName evidence="3">Recombinase zinc beta ribbon domain-containing protein</fullName>
    </recommendedName>
</protein>
<dbReference type="EMBL" id="BAABAA010000001">
    <property type="protein sequence ID" value="GAA3536697.1"/>
    <property type="molecule type" value="Genomic_DNA"/>
</dbReference>
<keyword evidence="2" id="KW-0233">DNA recombination</keyword>
<keyword evidence="5" id="KW-1185">Reference proteome</keyword>
<evidence type="ECO:0000313" key="4">
    <source>
        <dbReference type="EMBL" id="GAA3536697.1"/>
    </source>
</evidence>
<organism evidence="4 5">
    <name type="scientific">Kribbella ginsengisoli</name>
    <dbReference type="NCBI Taxonomy" id="363865"/>
    <lineage>
        <taxon>Bacteria</taxon>
        <taxon>Bacillati</taxon>
        <taxon>Actinomycetota</taxon>
        <taxon>Actinomycetes</taxon>
        <taxon>Propionibacteriales</taxon>
        <taxon>Kribbellaceae</taxon>
        <taxon>Kribbella</taxon>
    </lineage>
</organism>
<proteinExistence type="predicted"/>
<comment type="caution">
    <text evidence="4">The sequence shown here is derived from an EMBL/GenBank/DDBJ whole genome shotgun (WGS) entry which is preliminary data.</text>
</comment>
<feature type="domain" description="Recombinase zinc beta ribbon" evidence="3">
    <location>
        <begin position="105"/>
        <end position="140"/>
    </location>
</feature>
<evidence type="ECO:0000259" key="3">
    <source>
        <dbReference type="Pfam" id="PF13408"/>
    </source>
</evidence>
<name>A0ABP6VKT2_9ACTN</name>
<keyword evidence="1" id="KW-0238">DNA-binding</keyword>
<dbReference type="InterPro" id="IPR025827">
    <property type="entry name" value="Zn_ribbon_recom_dom"/>
</dbReference>
<evidence type="ECO:0000256" key="1">
    <source>
        <dbReference type="ARBA" id="ARBA00023125"/>
    </source>
</evidence>
<evidence type="ECO:0000313" key="5">
    <source>
        <dbReference type="Proteomes" id="UP001501222"/>
    </source>
</evidence>
<reference evidence="5" key="1">
    <citation type="journal article" date="2019" name="Int. J. Syst. Evol. Microbiol.">
        <title>The Global Catalogue of Microorganisms (GCM) 10K type strain sequencing project: providing services to taxonomists for standard genome sequencing and annotation.</title>
        <authorList>
            <consortium name="The Broad Institute Genomics Platform"/>
            <consortium name="The Broad Institute Genome Sequencing Center for Infectious Disease"/>
            <person name="Wu L."/>
            <person name="Ma J."/>
        </authorList>
    </citation>
    <scope>NUCLEOTIDE SEQUENCE [LARGE SCALE GENOMIC DNA]</scope>
    <source>
        <strain evidence="5">JCM 16928</strain>
    </source>
</reference>
<gene>
    <name evidence="4" type="ORF">GCM10022235_00180</name>
</gene>
<dbReference type="Pfam" id="PF13408">
    <property type="entry name" value="Zn_ribbon_recom"/>
    <property type="match status" value="1"/>
</dbReference>
<dbReference type="PANTHER" id="PTHR30461">
    <property type="entry name" value="DNA-INVERTASE FROM LAMBDOID PROPHAGE"/>
    <property type="match status" value="1"/>
</dbReference>
<dbReference type="PANTHER" id="PTHR30461:SF2">
    <property type="entry name" value="SERINE RECOMBINASE PINE-RELATED"/>
    <property type="match status" value="1"/>
</dbReference>
<dbReference type="Proteomes" id="UP001501222">
    <property type="component" value="Unassembled WGS sequence"/>
</dbReference>
<dbReference type="RefSeq" id="WP_344835900.1">
    <property type="nucleotide sequence ID" value="NZ_BAABAA010000001.1"/>
</dbReference>